<dbReference type="Proteomes" id="UP000094336">
    <property type="component" value="Unassembled WGS sequence"/>
</dbReference>
<name>A0A1E3QIP1_9ASCO</name>
<feature type="transmembrane region" description="Helical" evidence="1">
    <location>
        <begin position="63"/>
        <end position="80"/>
    </location>
</feature>
<dbReference type="GeneID" id="30150894"/>
<evidence type="ECO:0000256" key="1">
    <source>
        <dbReference type="SAM" id="Phobius"/>
    </source>
</evidence>
<proteinExistence type="predicted"/>
<protein>
    <submittedName>
        <fullName evidence="2">Uncharacterized protein</fullName>
    </submittedName>
</protein>
<keyword evidence="1" id="KW-1133">Transmembrane helix</keyword>
<keyword evidence="3" id="KW-1185">Reference proteome</keyword>
<accession>A0A1E3QIP1</accession>
<dbReference type="EMBL" id="KV454440">
    <property type="protein sequence ID" value="ODQ77510.1"/>
    <property type="molecule type" value="Genomic_DNA"/>
</dbReference>
<gene>
    <name evidence="2" type="ORF">BABINDRAFT_99088</name>
</gene>
<dbReference type="AlphaFoldDB" id="A0A1E3QIP1"/>
<organism evidence="2 3">
    <name type="scientific">Babjeviella inositovora NRRL Y-12698</name>
    <dbReference type="NCBI Taxonomy" id="984486"/>
    <lineage>
        <taxon>Eukaryota</taxon>
        <taxon>Fungi</taxon>
        <taxon>Dikarya</taxon>
        <taxon>Ascomycota</taxon>
        <taxon>Saccharomycotina</taxon>
        <taxon>Pichiomycetes</taxon>
        <taxon>Serinales incertae sedis</taxon>
        <taxon>Babjeviella</taxon>
    </lineage>
</organism>
<dbReference type="RefSeq" id="XP_018982838.1">
    <property type="nucleotide sequence ID" value="XM_019133041.1"/>
</dbReference>
<evidence type="ECO:0000313" key="2">
    <source>
        <dbReference type="EMBL" id="ODQ77510.1"/>
    </source>
</evidence>
<sequence length="91" mass="10902">MREYLQFITGAKLRLLKMKEPHLEKRQLYWKILRYPLALATRKYRRGLAVPWTSPSRAGEDEPSVAIVCIAFLYIYAFLYQQYRLCLKCQN</sequence>
<reference evidence="3" key="1">
    <citation type="submission" date="2016-05" db="EMBL/GenBank/DDBJ databases">
        <title>Comparative genomics of biotechnologically important yeasts.</title>
        <authorList>
            <consortium name="DOE Joint Genome Institute"/>
            <person name="Riley R."/>
            <person name="Haridas S."/>
            <person name="Wolfe K.H."/>
            <person name="Lopes M.R."/>
            <person name="Hittinger C.T."/>
            <person name="Goker M."/>
            <person name="Salamov A."/>
            <person name="Wisecaver J."/>
            <person name="Long T.M."/>
            <person name="Aerts A.L."/>
            <person name="Barry K."/>
            <person name="Choi C."/>
            <person name="Clum A."/>
            <person name="Coughlan A.Y."/>
            <person name="Deshpande S."/>
            <person name="Douglass A.P."/>
            <person name="Hanson S.J."/>
            <person name="Klenk H.-P."/>
            <person name="Labutti K."/>
            <person name="Lapidus A."/>
            <person name="Lindquist E."/>
            <person name="Lipzen A."/>
            <person name="Meier-Kolthoff J.P."/>
            <person name="Ohm R.A."/>
            <person name="Otillar R.P."/>
            <person name="Pangilinan J."/>
            <person name="Peng Y."/>
            <person name="Rokas A."/>
            <person name="Rosa C.A."/>
            <person name="Scheuner C."/>
            <person name="Sibirny A.A."/>
            <person name="Slot J.C."/>
            <person name="Stielow J.B."/>
            <person name="Sun H."/>
            <person name="Kurtzman C.P."/>
            <person name="Blackwell M."/>
            <person name="Grigoriev I.V."/>
            <person name="Jeffries T.W."/>
        </authorList>
    </citation>
    <scope>NUCLEOTIDE SEQUENCE [LARGE SCALE GENOMIC DNA]</scope>
    <source>
        <strain evidence="3">NRRL Y-12698</strain>
    </source>
</reference>
<evidence type="ECO:0000313" key="3">
    <source>
        <dbReference type="Proteomes" id="UP000094336"/>
    </source>
</evidence>
<keyword evidence="1" id="KW-0812">Transmembrane</keyword>
<keyword evidence="1" id="KW-0472">Membrane</keyword>